<reference evidence="8 9" key="1">
    <citation type="submission" date="2024-03" db="EMBL/GenBank/DDBJ databases">
        <title>Rhodococcus navarretei sp. nov. and Pseudarthrobacter quantumdoti sp. nov., two new species with the ability to biosynthesize Quantum Dots isolated from soil samples at Union Glacier, Antarctica.</title>
        <authorList>
            <person name="Vargas M."/>
        </authorList>
    </citation>
    <scope>NUCLEOTIDE SEQUENCE [LARGE SCALE GENOMIC DNA]</scope>
    <source>
        <strain evidence="8 9">EXRC-4A-4</strain>
    </source>
</reference>
<proteinExistence type="inferred from homology"/>
<feature type="domain" description="Resolvase/invertase-type recombinase catalytic" evidence="7">
    <location>
        <begin position="9"/>
        <end position="142"/>
    </location>
</feature>
<evidence type="ECO:0000259" key="7">
    <source>
        <dbReference type="PROSITE" id="PS51736"/>
    </source>
</evidence>
<dbReference type="PROSITE" id="PS51736">
    <property type="entry name" value="RECOMBINASES_3"/>
    <property type="match status" value="1"/>
</dbReference>
<dbReference type="InterPro" id="IPR050639">
    <property type="entry name" value="SSR_resolvase"/>
</dbReference>
<dbReference type="InterPro" id="IPR006119">
    <property type="entry name" value="Resolv_N"/>
</dbReference>
<dbReference type="PANTHER" id="PTHR30461:SF2">
    <property type="entry name" value="SERINE RECOMBINASE PINE-RELATED"/>
    <property type="match status" value="1"/>
</dbReference>
<sequence length="192" mass="21051">MARFGLVGHKYGYARVSTAEQTPALQSDALTAFGCERIFTDTVSGSTTVRPALNHLLETLLAGDTLCVWRLDRLGRNLPHLIELVTDLKARGVAFASVTEQIDTSTANGELIFHIFGALASFERQLLRERTNAGLAAARERGKVGGRPPALSTTKKREATRMRNQGSAIGDIADVLGVSKRTLYRHFEQTRR</sequence>
<dbReference type="InterPro" id="IPR009057">
    <property type="entry name" value="Homeodomain-like_sf"/>
</dbReference>
<dbReference type="CDD" id="cd00569">
    <property type="entry name" value="HTH_Hin_like"/>
    <property type="match status" value="1"/>
</dbReference>
<keyword evidence="9" id="KW-1185">Reference proteome</keyword>
<dbReference type="SMART" id="SM00857">
    <property type="entry name" value="Resolvase"/>
    <property type="match status" value="1"/>
</dbReference>
<comment type="caution">
    <text evidence="8">The sequence shown here is derived from an EMBL/GenBank/DDBJ whole genome shotgun (WGS) entry which is preliminary data.</text>
</comment>
<dbReference type="CDD" id="cd03768">
    <property type="entry name" value="SR_ResInv"/>
    <property type="match status" value="1"/>
</dbReference>
<dbReference type="RefSeq" id="WP_341442300.1">
    <property type="nucleotide sequence ID" value="NZ_JBBPCN010000001.1"/>
</dbReference>
<dbReference type="Proteomes" id="UP001456513">
    <property type="component" value="Unassembled WGS sequence"/>
</dbReference>
<evidence type="ECO:0000256" key="5">
    <source>
        <dbReference type="PROSITE-ProRule" id="PRU10137"/>
    </source>
</evidence>
<name>A0ABU9D0V5_9NOCA</name>
<dbReference type="EMBL" id="JBBPCN010000001">
    <property type="protein sequence ID" value="MEK8073232.1"/>
    <property type="molecule type" value="Genomic_DNA"/>
</dbReference>
<gene>
    <name evidence="8" type="ORF">AABD04_20505</name>
</gene>
<dbReference type="PANTHER" id="PTHR30461">
    <property type="entry name" value="DNA-INVERTASE FROM LAMBDOID PROPHAGE"/>
    <property type="match status" value="1"/>
</dbReference>
<dbReference type="SUPFAM" id="SSF53041">
    <property type="entry name" value="Resolvase-like"/>
    <property type="match status" value="1"/>
</dbReference>
<feature type="region of interest" description="Disordered" evidence="6">
    <location>
        <begin position="138"/>
        <end position="161"/>
    </location>
</feature>
<protein>
    <submittedName>
        <fullName evidence="8">Recombinase family protein</fullName>
    </submittedName>
</protein>
<dbReference type="InterPro" id="IPR006118">
    <property type="entry name" value="Recombinase_CS"/>
</dbReference>
<feature type="active site" description="O-(5'-phospho-DNA)-serine intermediate" evidence="5">
    <location>
        <position position="17"/>
    </location>
</feature>
<dbReference type="Gene3D" id="1.10.10.60">
    <property type="entry name" value="Homeodomain-like"/>
    <property type="match status" value="1"/>
</dbReference>
<accession>A0ABU9D0V5</accession>
<evidence type="ECO:0000313" key="8">
    <source>
        <dbReference type="EMBL" id="MEK8073232.1"/>
    </source>
</evidence>
<dbReference type="SUPFAM" id="SSF46689">
    <property type="entry name" value="Homeodomain-like"/>
    <property type="match status" value="1"/>
</dbReference>
<keyword evidence="2" id="KW-0229">DNA integration</keyword>
<dbReference type="PROSITE" id="PS00397">
    <property type="entry name" value="RECOMBINASES_1"/>
    <property type="match status" value="1"/>
</dbReference>
<keyword evidence="3" id="KW-0238">DNA-binding</keyword>
<evidence type="ECO:0000256" key="2">
    <source>
        <dbReference type="ARBA" id="ARBA00022908"/>
    </source>
</evidence>
<dbReference type="Pfam" id="PF02796">
    <property type="entry name" value="HTH_7"/>
    <property type="match status" value="1"/>
</dbReference>
<evidence type="ECO:0000256" key="6">
    <source>
        <dbReference type="SAM" id="MobiDB-lite"/>
    </source>
</evidence>
<evidence type="ECO:0000256" key="1">
    <source>
        <dbReference type="ARBA" id="ARBA00009913"/>
    </source>
</evidence>
<comment type="similarity">
    <text evidence="1">Belongs to the site-specific recombinase resolvase family.</text>
</comment>
<evidence type="ECO:0000313" key="9">
    <source>
        <dbReference type="Proteomes" id="UP001456513"/>
    </source>
</evidence>
<dbReference type="Pfam" id="PF00239">
    <property type="entry name" value="Resolvase"/>
    <property type="match status" value="1"/>
</dbReference>
<evidence type="ECO:0000256" key="3">
    <source>
        <dbReference type="ARBA" id="ARBA00023125"/>
    </source>
</evidence>
<dbReference type="InterPro" id="IPR036162">
    <property type="entry name" value="Resolvase-like_N_sf"/>
</dbReference>
<organism evidence="8 9">
    <name type="scientific">Rhodococcus navarretei</name>
    <dbReference type="NCBI Taxonomy" id="3128981"/>
    <lineage>
        <taxon>Bacteria</taxon>
        <taxon>Bacillati</taxon>
        <taxon>Actinomycetota</taxon>
        <taxon>Actinomycetes</taxon>
        <taxon>Mycobacteriales</taxon>
        <taxon>Nocardiaceae</taxon>
        <taxon>Rhodococcus</taxon>
    </lineage>
</organism>
<dbReference type="Gene3D" id="3.40.50.1390">
    <property type="entry name" value="Resolvase, N-terminal catalytic domain"/>
    <property type="match status" value="1"/>
</dbReference>
<evidence type="ECO:0000256" key="4">
    <source>
        <dbReference type="ARBA" id="ARBA00023172"/>
    </source>
</evidence>
<dbReference type="InterPro" id="IPR006120">
    <property type="entry name" value="Resolvase_HTH_dom"/>
</dbReference>
<keyword evidence="4" id="KW-0233">DNA recombination</keyword>